<dbReference type="SMART" id="SM00388">
    <property type="entry name" value="HisKA"/>
    <property type="match status" value="1"/>
</dbReference>
<feature type="domain" description="PAC" evidence="11">
    <location>
        <begin position="552"/>
        <end position="600"/>
    </location>
</feature>
<feature type="domain" description="PAS" evidence="10">
    <location>
        <begin position="174"/>
        <end position="249"/>
    </location>
</feature>
<dbReference type="GO" id="GO:0000155">
    <property type="term" value="F:phosphorelay sensor kinase activity"/>
    <property type="evidence" value="ECO:0007669"/>
    <property type="project" value="InterPro"/>
</dbReference>
<dbReference type="InterPro" id="IPR001610">
    <property type="entry name" value="PAC"/>
</dbReference>
<dbReference type="Gene3D" id="3.30.450.20">
    <property type="entry name" value="PAS domain"/>
    <property type="match status" value="3"/>
</dbReference>
<dbReference type="SUPFAM" id="SSF55874">
    <property type="entry name" value="ATPase domain of HSP90 chaperone/DNA topoisomerase II/histidine kinase"/>
    <property type="match status" value="1"/>
</dbReference>
<dbReference type="CDD" id="cd00082">
    <property type="entry name" value="HisKA"/>
    <property type="match status" value="1"/>
</dbReference>
<name>A0A250IIY0_9BACT</name>
<evidence type="ECO:0000256" key="7">
    <source>
        <dbReference type="SAM" id="Coils"/>
    </source>
</evidence>
<dbReference type="InterPro" id="IPR035965">
    <property type="entry name" value="PAS-like_dom_sf"/>
</dbReference>
<dbReference type="NCBIfam" id="TIGR00229">
    <property type="entry name" value="sensory_box"/>
    <property type="match status" value="3"/>
</dbReference>
<evidence type="ECO:0000256" key="5">
    <source>
        <dbReference type="ARBA" id="ARBA00022777"/>
    </source>
</evidence>
<dbReference type="OrthoDB" id="9806821at2"/>
<dbReference type="InterPro" id="IPR036890">
    <property type="entry name" value="HATPase_C_sf"/>
</dbReference>
<dbReference type="EMBL" id="CP022163">
    <property type="protein sequence ID" value="ATB31131.1"/>
    <property type="molecule type" value="Genomic_DNA"/>
</dbReference>
<sequence length="1117" mass="123410">MTALSDTQKFLEAEISRLRGLLQRAGLDADGEPFPRDHEPQAVLDDQERLSRLAQGAGGIGVFSLDLTTRLMAVTPAYCRLFGLAPVAVLPAELIDTLVVPEAPSMPSSLERRAGSRGGLVAEFQIRQPRTGALRWIARRAEYVRDAEGRPVRLVGIAEDITERRRIEDALRDANERMQLALNSDVVIGTWVWDIPNDRLIADARFARFLGLDVEEAARGLPLEVVVRAIHPEDRARVEAMIAKTVRLGSPYRAEYRLRHADGGYRWLEASGHCELSSEGRPRRFPGVMIDIHERKGGELRLAALVEVGDRLRDLETTFDIASTAMDVVGPLMGCVRAAYGTIDASRRVIEVQRDWVARPDVVSMAGRHSFDDHGVHLEHLQRGETVVIPDVEKDPRTARLAANFLALEVRSLINVPLMEHGRLVAVLLLHDPRVRDWSEDEIDFLRNIADRIWATSERFRVLAELREANEELERRVAQRTRERDRVWKISQELLGVMDARARLLSVNPAWSAVLGWREDELVGATPALLEAEGGPSMRAELEQLTASDSTRRFETSLRHKNGSVRHLSWTVVLVAEEGLVYGVGRDITEQRLIEEELRQSQKMEAVGKLTGGVAHDFNNLLQVISGNLQLLQRDVTDNERALRRVRNAIGSVNRGAKLASQLLAFARRQPLQPLVLDLGRLVRGMDDLLRRSLGDDVQVEAIIAGGLWNTFADPNQLENVILNLAINARDAMGGSGTLTLEVDNALLDDDYARLHPEVAPGAYVMLAVSDTGSGMSPEVMERAFEPFFTTKPEGRGTGLGLSMVYGFVKQSGGHVELRSELGRGTTFKLYLPRTHQAETQLPEVLSGPVEGGTETILVVEDDVEVRATAVDILTELGYRVLKAVDGQSALSLLRRGAAVDLLFTDVVMPGPVRSPELARQAQALLPDLEVLFTSGYTENAIVHGGRLDPGVHLLGKPYRSEELARKVRQLLDQRAQRRMAQTPPTPEPAREPDAKRRLRVLLVEDDEDIRASAYELLGMLGHDVVAVSSAEEASEVLTVDSFELLFTDVTLPGRSGVEFAREAVRLKPGLRVLIASGHGSAALSAEDTLRLGAVVLPKPYALFQLQKALEQVSASL</sequence>
<protein>
    <recommendedName>
        <fullName evidence="2">histidine kinase</fullName>
        <ecNumber evidence="2">2.7.13.3</ecNumber>
    </recommendedName>
</protein>
<dbReference type="InterPro" id="IPR013656">
    <property type="entry name" value="PAS_4"/>
</dbReference>
<gene>
    <name evidence="12" type="ORF">MEBOL_004593</name>
</gene>
<feature type="domain" description="Response regulatory" evidence="9">
    <location>
        <begin position="1000"/>
        <end position="1114"/>
    </location>
</feature>
<dbReference type="InterPro" id="IPR003018">
    <property type="entry name" value="GAF"/>
</dbReference>
<dbReference type="KEGG" id="mbd:MEBOL_004593"/>
<dbReference type="SUPFAM" id="SSF47384">
    <property type="entry name" value="Homodimeric domain of signal transducing histidine kinase"/>
    <property type="match status" value="1"/>
</dbReference>
<dbReference type="Pfam" id="PF01590">
    <property type="entry name" value="GAF"/>
    <property type="match status" value="1"/>
</dbReference>
<dbReference type="Pfam" id="PF08447">
    <property type="entry name" value="PAS_3"/>
    <property type="match status" value="2"/>
</dbReference>
<dbReference type="InterPro" id="IPR011006">
    <property type="entry name" value="CheY-like_superfamily"/>
</dbReference>
<keyword evidence="7" id="KW-0175">Coiled coil</keyword>
<evidence type="ECO:0000259" key="11">
    <source>
        <dbReference type="PROSITE" id="PS50113"/>
    </source>
</evidence>
<evidence type="ECO:0000259" key="8">
    <source>
        <dbReference type="PROSITE" id="PS50109"/>
    </source>
</evidence>
<dbReference type="Pfam" id="PF08448">
    <property type="entry name" value="PAS_4"/>
    <property type="match status" value="1"/>
</dbReference>
<dbReference type="InterPro" id="IPR003661">
    <property type="entry name" value="HisK_dim/P_dom"/>
</dbReference>
<feature type="domain" description="Histidine kinase" evidence="8">
    <location>
        <begin position="613"/>
        <end position="836"/>
    </location>
</feature>
<dbReference type="SMART" id="SM00065">
    <property type="entry name" value="GAF"/>
    <property type="match status" value="1"/>
</dbReference>
<dbReference type="Proteomes" id="UP000217289">
    <property type="component" value="Chromosome"/>
</dbReference>
<keyword evidence="5 12" id="KW-0418">Kinase</keyword>
<dbReference type="CDD" id="cd16919">
    <property type="entry name" value="HATPase_CckA-like"/>
    <property type="match status" value="1"/>
</dbReference>
<dbReference type="SMART" id="SM00086">
    <property type="entry name" value="PAC"/>
    <property type="match status" value="3"/>
</dbReference>
<dbReference type="Gene3D" id="1.10.287.130">
    <property type="match status" value="1"/>
</dbReference>
<dbReference type="Gene3D" id="3.30.450.40">
    <property type="match status" value="1"/>
</dbReference>
<keyword evidence="4" id="KW-0808">Transferase</keyword>
<comment type="catalytic activity">
    <reaction evidence="1">
        <text>ATP + protein L-histidine = ADP + protein N-phospho-L-histidine.</text>
        <dbReference type="EC" id="2.7.13.3"/>
    </reaction>
</comment>
<dbReference type="InterPro" id="IPR029016">
    <property type="entry name" value="GAF-like_dom_sf"/>
</dbReference>
<dbReference type="InterPro" id="IPR000700">
    <property type="entry name" value="PAS-assoc_C"/>
</dbReference>
<feature type="modified residue" description="4-aspartylphosphate" evidence="6">
    <location>
        <position position="906"/>
    </location>
</feature>
<dbReference type="InterPro" id="IPR005467">
    <property type="entry name" value="His_kinase_dom"/>
</dbReference>
<dbReference type="PROSITE" id="PS50109">
    <property type="entry name" value="HIS_KIN"/>
    <property type="match status" value="1"/>
</dbReference>
<dbReference type="SUPFAM" id="SSF52172">
    <property type="entry name" value="CheY-like"/>
    <property type="match status" value="2"/>
</dbReference>
<dbReference type="InterPro" id="IPR036097">
    <property type="entry name" value="HisK_dim/P_sf"/>
</dbReference>
<evidence type="ECO:0000313" key="13">
    <source>
        <dbReference type="Proteomes" id="UP000217289"/>
    </source>
</evidence>
<evidence type="ECO:0000256" key="2">
    <source>
        <dbReference type="ARBA" id="ARBA00012438"/>
    </source>
</evidence>
<evidence type="ECO:0000256" key="4">
    <source>
        <dbReference type="ARBA" id="ARBA00022679"/>
    </source>
</evidence>
<dbReference type="PRINTS" id="PR00344">
    <property type="entry name" value="BCTRLSENSOR"/>
</dbReference>
<keyword evidence="13" id="KW-1185">Reference proteome</keyword>
<evidence type="ECO:0000256" key="6">
    <source>
        <dbReference type="PROSITE-ProRule" id="PRU00169"/>
    </source>
</evidence>
<dbReference type="SMART" id="SM00091">
    <property type="entry name" value="PAS"/>
    <property type="match status" value="3"/>
</dbReference>
<dbReference type="InterPro" id="IPR003594">
    <property type="entry name" value="HATPase_dom"/>
</dbReference>
<dbReference type="PROSITE" id="PS50113">
    <property type="entry name" value="PAC"/>
    <property type="match status" value="3"/>
</dbReference>
<evidence type="ECO:0000256" key="1">
    <source>
        <dbReference type="ARBA" id="ARBA00000085"/>
    </source>
</evidence>
<organism evidence="12 13">
    <name type="scientific">Melittangium boletus DSM 14713</name>
    <dbReference type="NCBI Taxonomy" id="1294270"/>
    <lineage>
        <taxon>Bacteria</taxon>
        <taxon>Pseudomonadati</taxon>
        <taxon>Myxococcota</taxon>
        <taxon>Myxococcia</taxon>
        <taxon>Myxococcales</taxon>
        <taxon>Cystobacterineae</taxon>
        <taxon>Archangiaceae</taxon>
        <taxon>Melittangium</taxon>
    </lineage>
</organism>
<feature type="domain" description="PAC" evidence="11">
    <location>
        <begin position="252"/>
        <end position="304"/>
    </location>
</feature>
<dbReference type="PROSITE" id="PS50112">
    <property type="entry name" value="PAS"/>
    <property type="match status" value="3"/>
</dbReference>
<feature type="domain" description="PAC" evidence="11">
    <location>
        <begin position="120"/>
        <end position="173"/>
    </location>
</feature>
<dbReference type="Gene3D" id="3.30.565.10">
    <property type="entry name" value="Histidine kinase-like ATPase, C-terminal domain"/>
    <property type="match status" value="1"/>
</dbReference>
<evidence type="ECO:0000256" key="3">
    <source>
        <dbReference type="ARBA" id="ARBA00022553"/>
    </source>
</evidence>
<dbReference type="SUPFAM" id="SSF55785">
    <property type="entry name" value="PYP-like sensor domain (PAS domain)"/>
    <property type="match status" value="3"/>
</dbReference>
<dbReference type="EC" id="2.7.13.3" evidence="2"/>
<dbReference type="InterPro" id="IPR001789">
    <property type="entry name" value="Sig_transdc_resp-reg_receiver"/>
</dbReference>
<dbReference type="RefSeq" id="WP_095982949.1">
    <property type="nucleotide sequence ID" value="NZ_CP022163.1"/>
</dbReference>
<feature type="coiled-coil region" evidence="7">
    <location>
        <begin position="157"/>
        <end position="184"/>
    </location>
</feature>
<dbReference type="CDD" id="cd00130">
    <property type="entry name" value="PAS"/>
    <property type="match status" value="3"/>
</dbReference>
<dbReference type="InterPro" id="IPR000014">
    <property type="entry name" value="PAS"/>
</dbReference>
<dbReference type="CDD" id="cd00156">
    <property type="entry name" value="REC"/>
    <property type="match status" value="1"/>
</dbReference>
<dbReference type="AlphaFoldDB" id="A0A250IIY0"/>
<dbReference type="InterPro" id="IPR004358">
    <property type="entry name" value="Sig_transdc_His_kin-like_C"/>
</dbReference>
<evidence type="ECO:0000259" key="9">
    <source>
        <dbReference type="PROSITE" id="PS50110"/>
    </source>
</evidence>
<dbReference type="InterPro" id="IPR013655">
    <property type="entry name" value="PAS_fold_3"/>
</dbReference>
<dbReference type="PROSITE" id="PS50110">
    <property type="entry name" value="RESPONSE_REGULATORY"/>
    <property type="match status" value="2"/>
</dbReference>
<dbReference type="Pfam" id="PF02518">
    <property type="entry name" value="HATPase_c"/>
    <property type="match status" value="1"/>
</dbReference>
<dbReference type="PANTHER" id="PTHR43065">
    <property type="entry name" value="SENSOR HISTIDINE KINASE"/>
    <property type="match status" value="1"/>
</dbReference>
<feature type="domain" description="Response regulatory" evidence="9">
    <location>
        <begin position="856"/>
        <end position="972"/>
    </location>
</feature>
<feature type="modified residue" description="4-aspartylphosphate" evidence="6">
    <location>
        <position position="1049"/>
    </location>
</feature>
<evidence type="ECO:0000313" key="12">
    <source>
        <dbReference type="EMBL" id="ATB31131.1"/>
    </source>
</evidence>
<feature type="domain" description="PAS" evidence="10">
    <location>
        <begin position="497"/>
        <end position="549"/>
    </location>
</feature>
<keyword evidence="3 6" id="KW-0597">Phosphoprotein</keyword>
<accession>A0A250IIY0</accession>
<reference evidence="12 13" key="1">
    <citation type="submission" date="2017-06" db="EMBL/GenBank/DDBJ databases">
        <authorList>
            <person name="Kim H.J."/>
            <person name="Triplett B.A."/>
        </authorList>
    </citation>
    <scope>NUCLEOTIDE SEQUENCE [LARGE SCALE GENOMIC DNA]</scope>
    <source>
        <strain evidence="12 13">DSM 14713</strain>
    </source>
</reference>
<evidence type="ECO:0000259" key="10">
    <source>
        <dbReference type="PROSITE" id="PS50112"/>
    </source>
</evidence>
<feature type="domain" description="PAS" evidence="10">
    <location>
        <begin position="46"/>
        <end position="102"/>
    </location>
</feature>
<dbReference type="Pfam" id="PF00512">
    <property type="entry name" value="HisKA"/>
    <property type="match status" value="1"/>
</dbReference>
<dbReference type="Gene3D" id="3.40.50.2300">
    <property type="match status" value="2"/>
</dbReference>
<dbReference type="SMART" id="SM00448">
    <property type="entry name" value="REC"/>
    <property type="match status" value="2"/>
</dbReference>
<dbReference type="SUPFAM" id="SSF55781">
    <property type="entry name" value="GAF domain-like"/>
    <property type="match status" value="1"/>
</dbReference>
<dbReference type="SMART" id="SM00387">
    <property type="entry name" value="HATPase_c"/>
    <property type="match status" value="1"/>
</dbReference>
<dbReference type="Pfam" id="PF00072">
    <property type="entry name" value="Response_reg"/>
    <property type="match status" value="2"/>
</dbReference>
<proteinExistence type="predicted"/>
<dbReference type="PANTHER" id="PTHR43065:SF42">
    <property type="entry name" value="TWO-COMPONENT SENSOR PPRA"/>
    <property type="match status" value="1"/>
</dbReference>